<keyword evidence="1" id="KW-0472">Membrane</keyword>
<reference evidence="2 3" key="1">
    <citation type="submission" date="2023-08" db="EMBL/GenBank/DDBJ databases">
        <title>Draft genome sequence of Thermococcus waiotapuensis WT1T, a thermophilic sulphur-dependent archaeon from order Thermococcales.</title>
        <authorList>
            <person name="Manners S.H."/>
            <person name="Carere C.R."/>
            <person name="Dhami M.K."/>
            <person name="Dobson R.C.J."/>
            <person name="Stott M.B."/>
        </authorList>
    </citation>
    <scope>NUCLEOTIDE SEQUENCE [LARGE SCALE GENOMIC DNA]</scope>
    <source>
        <strain evidence="2 3">WT1</strain>
    </source>
</reference>
<evidence type="ECO:0000313" key="2">
    <source>
        <dbReference type="EMBL" id="MDV3104287.1"/>
    </source>
</evidence>
<accession>A0AAE4T2Q0</accession>
<proteinExistence type="predicted"/>
<feature type="transmembrane region" description="Helical" evidence="1">
    <location>
        <begin position="56"/>
        <end position="76"/>
    </location>
</feature>
<evidence type="ECO:0000256" key="1">
    <source>
        <dbReference type="SAM" id="Phobius"/>
    </source>
</evidence>
<keyword evidence="1" id="KW-0812">Transmembrane</keyword>
<feature type="transmembrane region" description="Helical" evidence="1">
    <location>
        <begin position="30"/>
        <end position="50"/>
    </location>
</feature>
<dbReference type="Proteomes" id="UP001245683">
    <property type="component" value="Unassembled WGS sequence"/>
</dbReference>
<comment type="caution">
    <text evidence="2">The sequence shown here is derived from an EMBL/GenBank/DDBJ whole genome shotgun (WGS) entry which is preliminary data.</text>
</comment>
<sequence>MNAWIGAVVVLGILYLIYLYSKKRSNAPKAGLMAITVYILLGLIMVYLGWNINPWIIILPGLFVALLDVIQLKGHLQKASAPRE</sequence>
<evidence type="ECO:0000313" key="3">
    <source>
        <dbReference type="Proteomes" id="UP001245683"/>
    </source>
</evidence>
<dbReference type="EMBL" id="JAVDZE010000003">
    <property type="protein sequence ID" value="MDV3104287.1"/>
    <property type="molecule type" value="Genomic_DNA"/>
</dbReference>
<feature type="transmembrane region" description="Helical" evidence="1">
    <location>
        <begin position="6"/>
        <end position="21"/>
    </location>
</feature>
<protein>
    <submittedName>
        <fullName evidence="2">Uncharacterized protein</fullName>
    </submittedName>
</protein>
<name>A0AAE4T2Q0_9EURY</name>
<gene>
    <name evidence="2" type="ORF">RBI02_07035</name>
</gene>
<keyword evidence="1" id="KW-1133">Transmembrane helix</keyword>
<dbReference type="AlphaFoldDB" id="A0AAE4T2Q0"/>
<dbReference type="RefSeq" id="WP_315342450.1">
    <property type="nucleotide sequence ID" value="NZ_JAVDZE010000003.1"/>
</dbReference>
<keyword evidence="3" id="KW-1185">Reference proteome</keyword>
<organism evidence="2 3">
    <name type="scientific">Thermococcus waiotapuensis</name>
    <dbReference type="NCBI Taxonomy" id="90909"/>
    <lineage>
        <taxon>Archaea</taxon>
        <taxon>Methanobacteriati</taxon>
        <taxon>Methanobacteriota</taxon>
        <taxon>Thermococci</taxon>
        <taxon>Thermococcales</taxon>
        <taxon>Thermococcaceae</taxon>
        <taxon>Thermococcus</taxon>
    </lineage>
</organism>